<evidence type="ECO:0008006" key="3">
    <source>
        <dbReference type="Google" id="ProtNLM"/>
    </source>
</evidence>
<comment type="caution">
    <text evidence="1">The sequence shown here is derived from an EMBL/GenBank/DDBJ whole genome shotgun (WGS) entry which is preliminary data.</text>
</comment>
<dbReference type="SUPFAM" id="SSF52047">
    <property type="entry name" value="RNI-like"/>
    <property type="match status" value="1"/>
</dbReference>
<keyword evidence="2" id="KW-1185">Reference proteome</keyword>
<accession>A0AAD7CGD2</accession>
<organism evidence="1 2">
    <name type="scientific">Roridomyces roridus</name>
    <dbReference type="NCBI Taxonomy" id="1738132"/>
    <lineage>
        <taxon>Eukaryota</taxon>
        <taxon>Fungi</taxon>
        <taxon>Dikarya</taxon>
        <taxon>Basidiomycota</taxon>
        <taxon>Agaricomycotina</taxon>
        <taxon>Agaricomycetes</taxon>
        <taxon>Agaricomycetidae</taxon>
        <taxon>Agaricales</taxon>
        <taxon>Marasmiineae</taxon>
        <taxon>Mycenaceae</taxon>
        <taxon>Roridomyces</taxon>
    </lineage>
</organism>
<proteinExistence type="predicted"/>
<dbReference type="AlphaFoldDB" id="A0AAD7CGD2"/>
<sequence length="479" mass="53228">MHPALATPELVELVCEKDPALDALWSTQRGIQNIIKCLPSQLWEVRGVCTNTAPGVLHIVGPVQPADWTVPLSYARRIKTLYVKDPLVKMPDATVFKTITSTLPSQFLCPNLRTLHWGMDHNDHLPYIHLFLSPRIQFVNLDILTPNLETPIQSGLALQSLKRLHVHCACSLVSAVRNPPPCRQACDLIKQLDQIESLWVPNVNREALERLARLPSLKVLNLEYARTALLAPAAGGGAPLSPSFPPFAVPPTVASPTLGPYFWATYRKEMCQPYAPRSTVDCRPPPSPTCRYPRRAPGHDPHINDLLPLLSFRNLIQAHLNLPVVTLIDDAMAMDIATSWPKLTELVLAQPRPGLFDPPSQLPPRMTLKALLAFATYCRDLESLTLYIDAAAAIPSPSDGEFPERQSALRVLNVEMSPIGSEFESVGKFLGRLFPHLGKIRTNHNVRLGFDQSPEGVTTEDRWNTVQRLLGEGRELSHQ</sequence>
<reference evidence="1" key="1">
    <citation type="submission" date="2023-03" db="EMBL/GenBank/DDBJ databases">
        <title>Massive genome expansion in bonnet fungi (Mycena s.s.) driven by repeated elements and novel gene families across ecological guilds.</title>
        <authorList>
            <consortium name="Lawrence Berkeley National Laboratory"/>
            <person name="Harder C.B."/>
            <person name="Miyauchi S."/>
            <person name="Viragh M."/>
            <person name="Kuo A."/>
            <person name="Thoen E."/>
            <person name="Andreopoulos B."/>
            <person name="Lu D."/>
            <person name="Skrede I."/>
            <person name="Drula E."/>
            <person name="Henrissat B."/>
            <person name="Morin E."/>
            <person name="Kohler A."/>
            <person name="Barry K."/>
            <person name="LaButti K."/>
            <person name="Morin E."/>
            <person name="Salamov A."/>
            <person name="Lipzen A."/>
            <person name="Mereny Z."/>
            <person name="Hegedus B."/>
            <person name="Baldrian P."/>
            <person name="Stursova M."/>
            <person name="Weitz H."/>
            <person name="Taylor A."/>
            <person name="Grigoriev I.V."/>
            <person name="Nagy L.G."/>
            <person name="Martin F."/>
            <person name="Kauserud H."/>
        </authorList>
    </citation>
    <scope>NUCLEOTIDE SEQUENCE</scope>
    <source>
        <strain evidence="1">9284</strain>
    </source>
</reference>
<protein>
    <recommendedName>
        <fullName evidence="3">F-box domain-containing protein</fullName>
    </recommendedName>
</protein>
<dbReference type="EMBL" id="JARKIF010000002">
    <property type="protein sequence ID" value="KAJ7647955.1"/>
    <property type="molecule type" value="Genomic_DNA"/>
</dbReference>
<gene>
    <name evidence="1" type="ORF">FB45DRAFT_1052356</name>
</gene>
<evidence type="ECO:0000313" key="2">
    <source>
        <dbReference type="Proteomes" id="UP001221142"/>
    </source>
</evidence>
<name>A0AAD7CGD2_9AGAR</name>
<evidence type="ECO:0000313" key="1">
    <source>
        <dbReference type="EMBL" id="KAJ7647955.1"/>
    </source>
</evidence>
<dbReference type="Proteomes" id="UP001221142">
    <property type="component" value="Unassembled WGS sequence"/>
</dbReference>